<dbReference type="RefSeq" id="WP_395415909.1">
    <property type="nucleotide sequence ID" value="NZ_JBIPKE010000009.1"/>
</dbReference>
<comment type="subcellular location">
    <subcellularLocation>
        <location evidence="1">Cell membrane</location>
        <topology evidence="1">Multi-pass membrane protein</topology>
    </subcellularLocation>
</comment>
<feature type="transmembrane region" description="Helical" evidence="6">
    <location>
        <begin position="361"/>
        <end position="380"/>
    </location>
</feature>
<dbReference type="InterPro" id="IPR025857">
    <property type="entry name" value="MacB_PCD"/>
</dbReference>
<dbReference type="NCBIfam" id="NF038404">
    <property type="entry name" value="perm_prefix_2"/>
    <property type="match status" value="1"/>
</dbReference>
<evidence type="ECO:0000256" key="2">
    <source>
        <dbReference type="ARBA" id="ARBA00022475"/>
    </source>
</evidence>
<evidence type="ECO:0000256" key="1">
    <source>
        <dbReference type="ARBA" id="ARBA00004651"/>
    </source>
</evidence>
<feature type="transmembrane region" description="Helical" evidence="6">
    <location>
        <begin position="744"/>
        <end position="771"/>
    </location>
</feature>
<evidence type="ECO:0000256" key="6">
    <source>
        <dbReference type="SAM" id="Phobius"/>
    </source>
</evidence>
<proteinExistence type="predicted"/>
<keyword evidence="5 6" id="KW-0472">Membrane</keyword>
<feature type="transmembrane region" description="Helical" evidence="6">
    <location>
        <begin position="831"/>
        <end position="853"/>
    </location>
</feature>
<evidence type="ECO:0000256" key="4">
    <source>
        <dbReference type="ARBA" id="ARBA00022989"/>
    </source>
</evidence>
<evidence type="ECO:0000256" key="5">
    <source>
        <dbReference type="ARBA" id="ARBA00023136"/>
    </source>
</evidence>
<keyword evidence="3 6" id="KW-0812">Transmembrane</keyword>
<dbReference type="InterPro" id="IPR047699">
    <property type="entry name" value="Permease_put_prefix"/>
</dbReference>
<protein>
    <submittedName>
        <fullName evidence="9">ABC transporter permease</fullName>
    </submittedName>
</protein>
<evidence type="ECO:0000313" key="9">
    <source>
        <dbReference type="EMBL" id="MFH6982133.1"/>
    </source>
</evidence>
<feature type="domain" description="MacB-like periplasmic core" evidence="8">
    <location>
        <begin position="95"/>
        <end position="299"/>
    </location>
</feature>
<feature type="transmembrane region" description="Helical" evidence="6">
    <location>
        <begin position="95"/>
        <end position="116"/>
    </location>
</feature>
<dbReference type="EMBL" id="JBIPKE010000009">
    <property type="protein sequence ID" value="MFH6982133.1"/>
    <property type="molecule type" value="Genomic_DNA"/>
</dbReference>
<keyword evidence="4 6" id="KW-1133">Transmembrane helix</keyword>
<organism evidence="9 10">
    <name type="scientific">Marinoscillum luteum</name>
    <dbReference type="NCBI Taxonomy" id="861051"/>
    <lineage>
        <taxon>Bacteria</taxon>
        <taxon>Pseudomonadati</taxon>
        <taxon>Bacteroidota</taxon>
        <taxon>Cytophagia</taxon>
        <taxon>Cytophagales</taxon>
        <taxon>Reichenbachiellaceae</taxon>
        <taxon>Marinoscillum</taxon>
    </lineage>
</organism>
<evidence type="ECO:0000259" key="8">
    <source>
        <dbReference type="Pfam" id="PF12704"/>
    </source>
</evidence>
<feature type="transmembrane region" description="Helical" evidence="6">
    <location>
        <begin position="502"/>
        <end position="522"/>
    </location>
</feature>
<dbReference type="InterPro" id="IPR003838">
    <property type="entry name" value="ABC3_permease_C"/>
</dbReference>
<evidence type="ECO:0000256" key="3">
    <source>
        <dbReference type="ARBA" id="ARBA00022692"/>
    </source>
</evidence>
<name>A0ABW7N3F3_9BACT</name>
<feature type="transmembrane region" description="Helical" evidence="6">
    <location>
        <begin position="411"/>
        <end position="437"/>
    </location>
</feature>
<dbReference type="PANTHER" id="PTHR30572">
    <property type="entry name" value="MEMBRANE COMPONENT OF TRANSPORTER-RELATED"/>
    <property type="match status" value="1"/>
</dbReference>
<keyword evidence="2" id="KW-1003">Cell membrane</keyword>
<gene>
    <name evidence="9" type="ORF">ACHKAR_01720</name>
</gene>
<feature type="domain" description="ABC3 transporter permease C-terminal" evidence="7">
    <location>
        <begin position="751"/>
        <end position="862"/>
    </location>
</feature>
<feature type="domain" description="MacB-like periplasmic core" evidence="8">
    <location>
        <begin position="599"/>
        <end position="681"/>
    </location>
</feature>
<feature type="transmembrane region" description="Helical" evidence="6">
    <location>
        <begin position="791"/>
        <end position="819"/>
    </location>
</feature>
<sequence>MTSANPPKLPFRILRWFCKPWYAEVIEGDLLELYHRQVATHPTKARLAAYMNVIRFFRWRYIKDLEDFQPNTPFGMFKTYFKVTMRSMGKNKVQTTLNILGLSMAIAACLLILIHIKYQFAFDKHLPQLENIYRVTLNERGGNTPALLVKQMQADYPEVLNGTRISGPLESVISLQGRYIRQGGGIYADSTFFDLFPATFLAGRSGQVLSGPRDVVLTKRVSDKLFPNGEVVGEEINVDGDDYRITAVIENPPATSSIPYEFILSMPRESWVTNGWWTGNNFYSYLLVDPNANIDQLEGKFPDFVQRYIGPEILGFYEAYATLEDYFAEGHQYSFGLVPMKDIHLHHPRLSLGTRADYQSILTFGGVAVFILLIACINYVNMATARSSLRAKEIGMRKVMGSVKSLIAQQFLLESFVITSIAMVAGLVLALVCLPYFNQVSLGSYGIWDIVNLENALWFFLILIATSLLSGIYPALYLASFRPIAALKGETVKGGGSRMRSGLVIFQFSISLLLMVGTYIVYQQISLMSNRKLGLATEQTYVIRDARKIAGDFGAFKNQLLGQAAISQVGLANGYPSGGMADWNYTSVDEDQIQLSPNNIFVSSEILEVWGLKLQSGRFFSANLGTDTMNIVVNETLVKTLGWEEPLGKMLGRSEGHFKVIGVVEDFALGSAKSGNAPVVFRYMNDGVFDIFGGDYLMVKIDGNLRDALEHIEATWDRFLPNYPLDGRFMDDSFQALYDGERRFGLLFSGFSVLAIVIASIGLFTLSAFVLERKRKEIAIRKVLGARVGQIFVRIIAYFGRLIIASTFIAVPVAFYLGHDWLDNYVERIDLSSMIFVIPLALLALISLVTVALQTYRTAANNPLDSLKEE</sequence>
<accession>A0ABW7N3F3</accession>
<dbReference type="Pfam" id="PF12704">
    <property type="entry name" value="MacB_PCD"/>
    <property type="match status" value="2"/>
</dbReference>
<feature type="transmembrane region" description="Helical" evidence="6">
    <location>
        <begin position="457"/>
        <end position="481"/>
    </location>
</feature>
<dbReference type="Pfam" id="PF02687">
    <property type="entry name" value="FtsX"/>
    <property type="match status" value="2"/>
</dbReference>
<comment type="caution">
    <text evidence="9">The sequence shown here is derived from an EMBL/GenBank/DDBJ whole genome shotgun (WGS) entry which is preliminary data.</text>
</comment>
<evidence type="ECO:0000313" key="10">
    <source>
        <dbReference type="Proteomes" id="UP001610063"/>
    </source>
</evidence>
<feature type="domain" description="ABC3 transporter permease C-terminal" evidence="7">
    <location>
        <begin position="367"/>
        <end position="480"/>
    </location>
</feature>
<dbReference type="Proteomes" id="UP001610063">
    <property type="component" value="Unassembled WGS sequence"/>
</dbReference>
<reference evidence="9 10" key="1">
    <citation type="journal article" date="2013" name="Int. J. Syst. Evol. Microbiol.">
        <title>Marinoscillum luteum sp. nov., isolated from marine sediment.</title>
        <authorList>
            <person name="Cha I.T."/>
            <person name="Park S.J."/>
            <person name="Kim S.J."/>
            <person name="Kim J.G."/>
            <person name="Jung M.Y."/>
            <person name="Shin K.S."/>
            <person name="Kwon K.K."/>
            <person name="Yang S.H."/>
            <person name="Seo Y.S."/>
            <person name="Rhee S.K."/>
        </authorList>
    </citation>
    <scope>NUCLEOTIDE SEQUENCE [LARGE SCALE GENOMIC DNA]</scope>
    <source>
        <strain evidence="9 10">KCTC 23939</strain>
    </source>
</reference>
<dbReference type="PANTHER" id="PTHR30572:SF18">
    <property type="entry name" value="ABC-TYPE MACROLIDE FAMILY EXPORT SYSTEM PERMEASE COMPONENT 2"/>
    <property type="match status" value="1"/>
</dbReference>
<keyword evidence="10" id="KW-1185">Reference proteome</keyword>
<dbReference type="InterPro" id="IPR050250">
    <property type="entry name" value="Macrolide_Exporter_MacB"/>
</dbReference>
<evidence type="ECO:0000259" key="7">
    <source>
        <dbReference type="Pfam" id="PF02687"/>
    </source>
</evidence>